<comment type="function">
    <text evidence="11">Fluoride-specific ion channel. Important for reducing fluoride concentration in the cell, thus reducing its toxicity.</text>
</comment>
<evidence type="ECO:0000256" key="10">
    <source>
        <dbReference type="ARBA" id="ARBA00035585"/>
    </source>
</evidence>
<protein>
    <recommendedName>
        <fullName evidence="11">Fluoride-specific ion channel FluC</fullName>
    </recommendedName>
</protein>
<dbReference type="Proteomes" id="UP000005580">
    <property type="component" value="Unassembled WGS sequence"/>
</dbReference>
<comment type="activity regulation">
    <text evidence="11">Na(+) is not transported, but it plays an essential structural role and its presence is essential for fluoride channel function.</text>
</comment>
<evidence type="ECO:0000313" key="13">
    <source>
        <dbReference type="Proteomes" id="UP000005580"/>
    </source>
</evidence>
<proteinExistence type="inferred from homology"/>
<evidence type="ECO:0000313" key="12">
    <source>
        <dbReference type="EMBL" id="EFZ38230.1"/>
    </source>
</evidence>
<reference evidence="12" key="1">
    <citation type="submission" date="2011-01" db="EMBL/GenBank/DDBJ databases">
        <authorList>
            <person name="Muzny D."/>
            <person name="Qin X."/>
            <person name="Buhay C."/>
            <person name="Dugan-Rocha S."/>
            <person name="Ding Y."/>
            <person name="Chen G."/>
            <person name="Hawes A."/>
            <person name="Holder M."/>
            <person name="Jhangiani S."/>
            <person name="Johnson A."/>
            <person name="Khan Z."/>
            <person name="Li Z."/>
            <person name="Liu W."/>
            <person name="Liu X."/>
            <person name="Perez L."/>
            <person name="Shen H."/>
            <person name="Wang Q."/>
            <person name="Watt J."/>
            <person name="Xi L."/>
            <person name="Xin Y."/>
            <person name="Zhou J."/>
            <person name="Deng J."/>
            <person name="Jiang H."/>
            <person name="Liu Y."/>
            <person name="Qu J."/>
            <person name="Song X.-Z."/>
            <person name="Zhang L."/>
            <person name="Villasana D."/>
            <person name="Johnson A."/>
            <person name="Liu J."/>
            <person name="Liyanage D."/>
            <person name="Lorensuhewa L."/>
            <person name="Robinson T."/>
            <person name="Song A."/>
            <person name="Song B.-B."/>
            <person name="Dinh H."/>
            <person name="Thornton R."/>
            <person name="Coyle M."/>
            <person name="Francisco L."/>
            <person name="Jackson L."/>
            <person name="Javaid M."/>
            <person name="Korchina V."/>
            <person name="Kovar C."/>
            <person name="Mata R."/>
            <person name="Mathew T."/>
            <person name="Ngo R."/>
            <person name="Nguyen L."/>
            <person name="Nguyen N."/>
            <person name="Okwuonu G."/>
            <person name="Ongeri F."/>
            <person name="Pham C."/>
            <person name="Simmons D."/>
            <person name="Wilczek-Boney K."/>
            <person name="Hale W."/>
            <person name="Jakkamsetti A."/>
            <person name="Pham P."/>
            <person name="Ruth R."/>
            <person name="San Lucas F."/>
            <person name="Warren J."/>
            <person name="Zhang J."/>
            <person name="Zhao Z."/>
            <person name="Zhou C."/>
            <person name="Zhu D."/>
            <person name="Lee S."/>
            <person name="Bess C."/>
            <person name="Blankenburg K."/>
            <person name="Forbes L."/>
            <person name="Fu Q."/>
            <person name="Gubbala S."/>
            <person name="Hirani K."/>
            <person name="Jayaseelan J.C."/>
            <person name="Lara F."/>
            <person name="Munidasa M."/>
            <person name="Palculict T."/>
            <person name="Patil S."/>
            <person name="Pu L.-L."/>
            <person name="Saada N."/>
            <person name="Tang L."/>
            <person name="Weissenberger G."/>
            <person name="Zhu Y."/>
            <person name="Hemphill L."/>
            <person name="Shang Y."/>
            <person name="Youmans B."/>
            <person name="Ayvaz T."/>
            <person name="Ross M."/>
            <person name="Santibanez J."/>
            <person name="Aqrawi P."/>
            <person name="Gross S."/>
            <person name="Joshi V."/>
            <person name="Fowler G."/>
            <person name="Nazareth L."/>
            <person name="Reid J."/>
            <person name="Worley K."/>
            <person name="Petrosino J."/>
            <person name="Highlander S."/>
            <person name="Gibbs R."/>
        </authorList>
    </citation>
    <scope>NUCLEOTIDE SEQUENCE [LARGE SCALE GENOMIC DNA]</scope>
    <source>
        <strain evidence="12">ATCC 33269</strain>
    </source>
</reference>
<keyword evidence="7 11" id="KW-0472">Membrane</keyword>
<feature type="binding site" evidence="11">
    <location>
        <position position="148"/>
    </location>
    <ligand>
        <name>Na(+)</name>
        <dbReference type="ChEBI" id="CHEBI:29101"/>
        <note>structural</note>
    </ligand>
</feature>
<dbReference type="NCBIfam" id="TIGR00494">
    <property type="entry name" value="crcB"/>
    <property type="match status" value="1"/>
</dbReference>
<keyword evidence="8 11" id="KW-0407">Ion channel</keyword>
<feature type="transmembrane region" description="Helical" evidence="11">
    <location>
        <begin position="105"/>
        <end position="128"/>
    </location>
</feature>
<keyword evidence="6 11" id="KW-0406">Ion transport</keyword>
<dbReference type="GO" id="GO:0046872">
    <property type="term" value="F:metal ion binding"/>
    <property type="evidence" value="ECO:0007669"/>
    <property type="project" value="UniProtKB-KW"/>
</dbReference>
<dbReference type="PANTHER" id="PTHR28259">
    <property type="entry name" value="FLUORIDE EXPORT PROTEIN 1-RELATED"/>
    <property type="match status" value="1"/>
</dbReference>
<dbReference type="PANTHER" id="PTHR28259:SF1">
    <property type="entry name" value="FLUORIDE EXPORT PROTEIN 1-RELATED"/>
    <property type="match status" value="1"/>
</dbReference>
<feature type="transmembrane region" description="Helical" evidence="11">
    <location>
        <begin position="64"/>
        <end position="85"/>
    </location>
</feature>
<keyword evidence="3" id="KW-0997">Cell inner membrane</keyword>
<feature type="binding site" evidence="11">
    <location>
        <position position="151"/>
    </location>
    <ligand>
        <name>Na(+)</name>
        <dbReference type="ChEBI" id="CHEBI:29101"/>
        <note>structural</note>
    </ligand>
</feature>
<gene>
    <name evidence="11 12" type="primary">crcB</name>
    <name evidence="11" type="synonym">fluC</name>
    <name evidence="12" type="ORF">HMPREF0663_10599</name>
</gene>
<name>E7RN99_9BACT</name>
<keyword evidence="11" id="KW-0813">Transport</keyword>
<dbReference type="EMBL" id="AEPE02000002">
    <property type="protein sequence ID" value="EFZ38230.1"/>
    <property type="molecule type" value="Genomic_DNA"/>
</dbReference>
<comment type="similarity">
    <text evidence="9 11">Belongs to the fluoride channel Fluc/FEX (TC 1.A.43) family.</text>
</comment>
<evidence type="ECO:0000256" key="11">
    <source>
        <dbReference type="HAMAP-Rule" id="MF_00454"/>
    </source>
</evidence>
<feature type="transmembrane region" description="Helical" evidence="11">
    <location>
        <begin position="29"/>
        <end position="52"/>
    </location>
</feature>
<dbReference type="AlphaFoldDB" id="E7RN99"/>
<evidence type="ECO:0000256" key="5">
    <source>
        <dbReference type="ARBA" id="ARBA00022989"/>
    </source>
</evidence>
<accession>E7RN99</accession>
<evidence type="ECO:0000256" key="7">
    <source>
        <dbReference type="ARBA" id="ARBA00023136"/>
    </source>
</evidence>
<keyword evidence="2 11" id="KW-1003">Cell membrane</keyword>
<comment type="caution">
    <text evidence="12">The sequence shown here is derived from an EMBL/GenBank/DDBJ whole genome shotgun (WGS) entry which is preliminary data.</text>
</comment>
<evidence type="ECO:0000256" key="3">
    <source>
        <dbReference type="ARBA" id="ARBA00022519"/>
    </source>
</evidence>
<dbReference type="InterPro" id="IPR003691">
    <property type="entry name" value="FluC"/>
</dbReference>
<feature type="transmembrane region" description="Helical" evidence="11">
    <location>
        <begin position="140"/>
        <end position="163"/>
    </location>
</feature>
<keyword evidence="4 11" id="KW-0812">Transmembrane</keyword>
<feature type="transmembrane region" description="Helical" evidence="11">
    <location>
        <begin position="169"/>
        <end position="194"/>
    </location>
</feature>
<dbReference type="eggNOG" id="COG0239">
    <property type="taxonomic scope" value="Bacteria"/>
</dbReference>
<keyword evidence="11" id="KW-0915">Sodium</keyword>
<keyword evidence="13" id="KW-1185">Reference proteome</keyword>
<dbReference type="Pfam" id="PF02537">
    <property type="entry name" value="CRCB"/>
    <property type="match status" value="1"/>
</dbReference>
<evidence type="ECO:0000256" key="9">
    <source>
        <dbReference type="ARBA" id="ARBA00035120"/>
    </source>
</evidence>
<evidence type="ECO:0000256" key="1">
    <source>
        <dbReference type="ARBA" id="ARBA00004651"/>
    </source>
</evidence>
<evidence type="ECO:0000256" key="4">
    <source>
        <dbReference type="ARBA" id="ARBA00022692"/>
    </source>
</evidence>
<sequence>MFYNVLNGDLRLQRYGVFSIFVANVSDKWHFYAIQIYLIRCIDGVSVGHICIIYPRQKYTLFRFFYYLCNVMMAKSILYVALGGALGSVLRFVVSRFLQEHAATIFPVGTMIVNLVGCLLIGIIYGIADKGMAMSVSVRLFLTVGLCGGFTTFSTFCNESLYLLRADNILLGALYMGGSVALGMIAVFAGACAAKAF</sequence>
<evidence type="ECO:0000256" key="8">
    <source>
        <dbReference type="ARBA" id="ARBA00023303"/>
    </source>
</evidence>
<dbReference type="HOGENOM" id="CLU_1383036_0_0_10"/>
<dbReference type="HAMAP" id="MF_00454">
    <property type="entry name" value="FluC"/>
    <property type="match status" value="1"/>
</dbReference>
<organism evidence="12 13">
    <name type="scientific">Hoylesella oralis ATCC 33269</name>
    <dbReference type="NCBI Taxonomy" id="873533"/>
    <lineage>
        <taxon>Bacteria</taxon>
        <taxon>Pseudomonadati</taxon>
        <taxon>Bacteroidota</taxon>
        <taxon>Bacteroidia</taxon>
        <taxon>Bacteroidales</taxon>
        <taxon>Prevotellaceae</taxon>
        <taxon>Hoylesella</taxon>
    </lineage>
</organism>
<evidence type="ECO:0000256" key="6">
    <source>
        <dbReference type="ARBA" id="ARBA00023065"/>
    </source>
</evidence>
<evidence type="ECO:0000256" key="2">
    <source>
        <dbReference type="ARBA" id="ARBA00022475"/>
    </source>
</evidence>
<dbReference type="GO" id="GO:0005886">
    <property type="term" value="C:plasma membrane"/>
    <property type="evidence" value="ECO:0007669"/>
    <property type="project" value="UniProtKB-SubCell"/>
</dbReference>
<keyword evidence="11" id="KW-0479">Metal-binding</keyword>
<comment type="catalytic activity">
    <reaction evidence="10">
        <text>fluoride(in) = fluoride(out)</text>
        <dbReference type="Rhea" id="RHEA:76159"/>
        <dbReference type="ChEBI" id="CHEBI:17051"/>
    </reaction>
    <physiologicalReaction direction="left-to-right" evidence="10">
        <dbReference type="Rhea" id="RHEA:76160"/>
    </physiologicalReaction>
</comment>
<comment type="subcellular location">
    <subcellularLocation>
        <location evidence="1 11">Cell membrane</location>
        <topology evidence="1 11">Multi-pass membrane protein</topology>
    </subcellularLocation>
</comment>
<dbReference type="GO" id="GO:0062054">
    <property type="term" value="F:fluoride channel activity"/>
    <property type="evidence" value="ECO:0007669"/>
    <property type="project" value="UniProtKB-UniRule"/>
</dbReference>
<dbReference type="GO" id="GO:0140114">
    <property type="term" value="P:cellular detoxification of fluoride"/>
    <property type="evidence" value="ECO:0007669"/>
    <property type="project" value="UniProtKB-UniRule"/>
</dbReference>
<dbReference type="STRING" id="28134.SAMN05444288_0276"/>
<keyword evidence="5 11" id="KW-1133">Transmembrane helix</keyword>